<keyword evidence="3" id="KW-1185">Reference proteome</keyword>
<dbReference type="EMBL" id="JAWJWF010000049">
    <property type="protein sequence ID" value="KAK6619293.1"/>
    <property type="molecule type" value="Genomic_DNA"/>
</dbReference>
<gene>
    <name evidence="2" type="ORF">RUM44_003675</name>
</gene>
<evidence type="ECO:0000313" key="2">
    <source>
        <dbReference type="EMBL" id="KAK6619293.1"/>
    </source>
</evidence>
<protein>
    <recommendedName>
        <fullName evidence="1">Ig-like domain-containing protein</fullName>
    </recommendedName>
</protein>
<name>A0ABR1AIS7_POLSC</name>
<dbReference type="Pfam" id="PF13927">
    <property type="entry name" value="Ig_3"/>
    <property type="match status" value="1"/>
</dbReference>
<accession>A0ABR1AIS7</accession>
<dbReference type="InterPro" id="IPR013783">
    <property type="entry name" value="Ig-like_fold"/>
</dbReference>
<organism evidence="2 3">
    <name type="scientific">Polyplax serrata</name>
    <name type="common">Common mouse louse</name>
    <dbReference type="NCBI Taxonomy" id="468196"/>
    <lineage>
        <taxon>Eukaryota</taxon>
        <taxon>Metazoa</taxon>
        <taxon>Ecdysozoa</taxon>
        <taxon>Arthropoda</taxon>
        <taxon>Hexapoda</taxon>
        <taxon>Insecta</taxon>
        <taxon>Pterygota</taxon>
        <taxon>Neoptera</taxon>
        <taxon>Paraneoptera</taxon>
        <taxon>Psocodea</taxon>
        <taxon>Troctomorpha</taxon>
        <taxon>Phthiraptera</taxon>
        <taxon>Anoplura</taxon>
        <taxon>Polyplacidae</taxon>
        <taxon>Polyplax</taxon>
    </lineage>
</organism>
<dbReference type="InterPro" id="IPR003598">
    <property type="entry name" value="Ig_sub2"/>
</dbReference>
<dbReference type="InterPro" id="IPR003599">
    <property type="entry name" value="Ig_sub"/>
</dbReference>
<proteinExistence type="predicted"/>
<comment type="caution">
    <text evidence="2">The sequence shown here is derived from an EMBL/GenBank/DDBJ whole genome shotgun (WGS) entry which is preliminary data.</text>
</comment>
<dbReference type="SMART" id="SM00408">
    <property type="entry name" value="IGc2"/>
    <property type="match status" value="1"/>
</dbReference>
<dbReference type="PROSITE" id="PS50835">
    <property type="entry name" value="IG_LIKE"/>
    <property type="match status" value="1"/>
</dbReference>
<dbReference type="InterPro" id="IPR036179">
    <property type="entry name" value="Ig-like_dom_sf"/>
</dbReference>
<reference evidence="2 3" key="1">
    <citation type="submission" date="2023-09" db="EMBL/GenBank/DDBJ databases">
        <title>Genomes of two closely related lineages of the louse Polyplax serrata with different host specificities.</title>
        <authorList>
            <person name="Martinu J."/>
            <person name="Tarabai H."/>
            <person name="Stefka J."/>
            <person name="Hypsa V."/>
        </authorList>
    </citation>
    <scope>NUCLEOTIDE SEQUENCE [LARGE SCALE GENOMIC DNA]</scope>
    <source>
        <strain evidence="2">98ZLc_SE</strain>
    </source>
</reference>
<dbReference type="Gene3D" id="2.60.40.10">
    <property type="entry name" value="Immunoglobulins"/>
    <property type="match status" value="1"/>
</dbReference>
<sequence length="363" mass="41538">MVRTSQRDHRHRPNTRNQLHRFQVPLASPSAIKLPLHRLPPLTIITAATTTTTPVPVLQQVPRLWWVVFSQYSSTLQLAHTTRPIINYHFRSPGWIRHGIKEKIGFIITGIESEKPIVIETEGVLIVPIHISTKPQQSFEIAVDEYMNRSEKVIRIMNDSLAIAQDLFYFSKQPDDTFVKSGASVKLECQVSHQENIMYYWNMNDTRLPNTTRKRQIGSSLYISRVDRFQDTGVYSCIAENTTSGYSITSRPAKVEIICGGSLYEFIKTIIERGQTFALLGEVTIRGANGLPNDRDSRISFVTIIYIMNSIVLGHRYGRPDMFHFSYLSLRMSDTGSMGDDHLVNHHVITININDHFMSFVWT</sequence>
<evidence type="ECO:0000313" key="3">
    <source>
        <dbReference type="Proteomes" id="UP001359485"/>
    </source>
</evidence>
<dbReference type="SMART" id="SM00409">
    <property type="entry name" value="IG"/>
    <property type="match status" value="1"/>
</dbReference>
<dbReference type="Proteomes" id="UP001359485">
    <property type="component" value="Unassembled WGS sequence"/>
</dbReference>
<evidence type="ECO:0000259" key="1">
    <source>
        <dbReference type="PROSITE" id="PS50835"/>
    </source>
</evidence>
<dbReference type="InterPro" id="IPR007110">
    <property type="entry name" value="Ig-like_dom"/>
</dbReference>
<feature type="domain" description="Ig-like" evidence="1">
    <location>
        <begin position="168"/>
        <end position="249"/>
    </location>
</feature>
<dbReference type="SUPFAM" id="SSF48726">
    <property type="entry name" value="Immunoglobulin"/>
    <property type="match status" value="1"/>
</dbReference>